<name>A0ABN1J6Y4_9FLAO</name>
<keyword evidence="3" id="KW-1185">Reference proteome</keyword>
<feature type="transmembrane region" description="Helical" evidence="1">
    <location>
        <begin position="408"/>
        <end position="425"/>
    </location>
</feature>
<keyword evidence="1" id="KW-1133">Transmembrane helix</keyword>
<feature type="transmembrane region" description="Helical" evidence="1">
    <location>
        <begin position="222"/>
        <end position="240"/>
    </location>
</feature>
<feature type="transmembrane region" description="Helical" evidence="1">
    <location>
        <begin position="152"/>
        <end position="181"/>
    </location>
</feature>
<feature type="transmembrane region" description="Helical" evidence="1">
    <location>
        <begin position="66"/>
        <end position="87"/>
    </location>
</feature>
<feature type="transmembrane region" description="Helical" evidence="1">
    <location>
        <begin position="99"/>
        <end position="118"/>
    </location>
</feature>
<evidence type="ECO:0008006" key="4">
    <source>
        <dbReference type="Google" id="ProtNLM"/>
    </source>
</evidence>
<evidence type="ECO:0000313" key="3">
    <source>
        <dbReference type="Proteomes" id="UP001501758"/>
    </source>
</evidence>
<feature type="transmembrane region" description="Helical" evidence="1">
    <location>
        <begin position="193"/>
        <end position="210"/>
    </location>
</feature>
<dbReference type="EMBL" id="BAAAGE010000005">
    <property type="protein sequence ID" value="GAA0730587.1"/>
    <property type="molecule type" value="Genomic_DNA"/>
</dbReference>
<feature type="transmembrane region" description="Helical" evidence="1">
    <location>
        <begin position="377"/>
        <end position="402"/>
    </location>
</feature>
<feature type="transmembrane region" description="Helical" evidence="1">
    <location>
        <begin position="12"/>
        <end position="33"/>
    </location>
</feature>
<comment type="caution">
    <text evidence="2">The sequence shown here is derived from an EMBL/GenBank/DDBJ whole genome shotgun (WGS) entry which is preliminary data.</text>
</comment>
<dbReference type="Proteomes" id="UP001501758">
    <property type="component" value="Unassembled WGS sequence"/>
</dbReference>
<keyword evidence="1" id="KW-0472">Membrane</keyword>
<evidence type="ECO:0000313" key="2">
    <source>
        <dbReference type="EMBL" id="GAA0730587.1"/>
    </source>
</evidence>
<accession>A0ABN1J6Y4</accession>
<evidence type="ECO:0000256" key="1">
    <source>
        <dbReference type="SAM" id="Phobius"/>
    </source>
</evidence>
<proteinExistence type="predicted"/>
<gene>
    <name evidence="2" type="ORF">GCM10009430_41910</name>
</gene>
<keyword evidence="1" id="KW-0812">Transmembrane</keyword>
<feature type="transmembrane region" description="Helical" evidence="1">
    <location>
        <begin position="351"/>
        <end position="370"/>
    </location>
</feature>
<feature type="transmembrane region" description="Helical" evidence="1">
    <location>
        <begin position="124"/>
        <end position="145"/>
    </location>
</feature>
<protein>
    <recommendedName>
        <fullName evidence="4">Dolichyl-phosphate-mannose-protein mannosyltransferase</fullName>
    </recommendedName>
</protein>
<reference evidence="2 3" key="1">
    <citation type="journal article" date="2019" name="Int. J. Syst. Evol. Microbiol.">
        <title>The Global Catalogue of Microorganisms (GCM) 10K type strain sequencing project: providing services to taxonomists for standard genome sequencing and annotation.</title>
        <authorList>
            <consortium name="The Broad Institute Genomics Platform"/>
            <consortium name="The Broad Institute Genome Sequencing Center for Infectious Disease"/>
            <person name="Wu L."/>
            <person name="Ma J."/>
        </authorList>
    </citation>
    <scope>NUCLEOTIDE SEQUENCE [LARGE SCALE GENOMIC DNA]</scope>
    <source>
        <strain evidence="2 3">JCM 15974</strain>
    </source>
</reference>
<organism evidence="2 3">
    <name type="scientific">Aquimarina litoralis</name>
    <dbReference type="NCBI Taxonomy" id="584605"/>
    <lineage>
        <taxon>Bacteria</taxon>
        <taxon>Pseudomonadati</taxon>
        <taxon>Bacteroidota</taxon>
        <taxon>Flavobacteriia</taxon>
        <taxon>Flavobacteriales</taxon>
        <taxon>Flavobacteriaceae</taxon>
        <taxon>Aquimarina</taxon>
    </lineage>
</organism>
<sequence>MMGYFSNTFSGSYLRVLLYILISIYVIWVGVVVEPDTSSYVGLSLITPPGYGTFLFVFRKIFGEDIYYPIVVSVQLVIGFVSCIYLIKTIKTFFELDKHWLFFLDVILLAPIVIPEFLTVNRIVTQGLAYPGFLVITAFLIRFLFGNNKKDVFFLLISIFIILLIRAQFFFMIPVLLIIFLYKWYQTKNFKRYVSVIILLLCLPVFVSLSQKVFNYIVQGKYINISSTGLQIMIMPFFVADEADYKLYEDAKTQEYYKKMYAIAYDRKLLDDFYVPLNDNVFHYFDYNFVNISYGVFSIEGRKFLMPSDPDSHDALIANDKMLVSMWLPLVIDNFWKCADLFYKNVAHAFGGFYMIWLSLLVLIGSLYLYYRYKEKLALFAFVCMSLTFSNILLICVVQHSISRYLIYHQWMLPVLFILVLDKFIKSKQLDKV</sequence>